<dbReference type="InterPro" id="IPR014756">
    <property type="entry name" value="Ig_E-set"/>
</dbReference>
<evidence type="ECO:0000256" key="6">
    <source>
        <dbReference type="ARBA" id="ARBA00022958"/>
    </source>
</evidence>
<keyword evidence="6 12" id="KW-0630">Potassium</keyword>
<dbReference type="Gene3D" id="2.60.40.1400">
    <property type="entry name" value="G protein-activated inward rectifier potassium channel 1"/>
    <property type="match status" value="1"/>
</dbReference>
<keyword evidence="18" id="KW-1185">Reference proteome</keyword>
<keyword evidence="5 12" id="KW-0851">Voltage-gated channel</keyword>
<evidence type="ECO:0000256" key="11">
    <source>
        <dbReference type="ARBA" id="ARBA00034430"/>
    </source>
</evidence>
<evidence type="ECO:0000256" key="13">
    <source>
        <dbReference type="SAM" id="MobiDB-lite"/>
    </source>
</evidence>
<dbReference type="FunFam" id="1.10.287.70:FF:000078">
    <property type="entry name" value="Putative Inward rectifier potassium channel"/>
    <property type="match status" value="1"/>
</dbReference>
<comment type="similarity">
    <text evidence="12">Belongs to the inward rectifier-type potassium channel (TC 1.A.2.1) family.</text>
</comment>
<dbReference type="PANTHER" id="PTHR11767:SF102">
    <property type="entry name" value="INWARDLY RECTIFYING POTASSIUM CHANNEL 1, ISOFORM F"/>
    <property type="match status" value="1"/>
</dbReference>
<feature type="domain" description="Inward rectifier potassium channel C-terminal" evidence="16">
    <location>
        <begin position="338"/>
        <end position="511"/>
    </location>
</feature>
<name>A0A8J2REV5_9CRUS</name>
<protein>
    <submittedName>
        <fullName evidence="17">Uncharacterized protein</fullName>
    </submittedName>
</protein>
<gene>
    <name evidence="17" type="ORF">DGAL_LOCUS5691</name>
</gene>
<dbReference type="GO" id="GO:0034702">
    <property type="term" value="C:monoatomic ion channel complex"/>
    <property type="evidence" value="ECO:0007669"/>
    <property type="project" value="UniProtKB-KW"/>
</dbReference>
<dbReference type="Proteomes" id="UP000789390">
    <property type="component" value="Unassembled WGS sequence"/>
</dbReference>
<dbReference type="EMBL" id="CAKKLH010000101">
    <property type="protein sequence ID" value="CAH0103157.1"/>
    <property type="molecule type" value="Genomic_DNA"/>
</dbReference>
<comment type="caution">
    <text evidence="17">The sequence shown here is derived from an EMBL/GenBank/DDBJ whole genome shotgun (WGS) entry which is preliminary data.</text>
</comment>
<evidence type="ECO:0000256" key="5">
    <source>
        <dbReference type="ARBA" id="ARBA00022882"/>
    </source>
</evidence>
<comment type="subcellular location">
    <subcellularLocation>
        <location evidence="1 12">Membrane</location>
        <topology evidence="1 12">Multi-pass membrane protein</topology>
    </subcellularLocation>
</comment>
<feature type="domain" description="Potassium channel inwardly rectifying transmembrane" evidence="15">
    <location>
        <begin position="185"/>
        <end position="331"/>
    </location>
</feature>
<feature type="region of interest" description="Disordered" evidence="13">
    <location>
        <begin position="32"/>
        <end position="58"/>
    </location>
</feature>
<organism evidence="17 18">
    <name type="scientific">Daphnia galeata</name>
    <dbReference type="NCBI Taxonomy" id="27404"/>
    <lineage>
        <taxon>Eukaryota</taxon>
        <taxon>Metazoa</taxon>
        <taxon>Ecdysozoa</taxon>
        <taxon>Arthropoda</taxon>
        <taxon>Crustacea</taxon>
        <taxon>Branchiopoda</taxon>
        <taxon>Diplostraca</taxon>
        <taxon>Cladocera</taxon>
        <taxon>Anomopoda</taxon>
        <taxon>Daphniidae</taxon>
        <taxon>Daphnia</taxon>
    </lineage>
</organism>
<evidence type="ECO:0000259" key="16">
    <source>
        <dbReference type="Pfam" id="PF17655"/>
    </source>
</evidence>
<keyword evidence="9 14" id="KW-0472">Membrane</keyword>
<dbReference type="InterPro" id="IPR013518">
    <property type="entry name" value="K_chnl_inward-rec_Kir_cyto"/>
</dbReference>
<accession>A0A8J2REV5</accession>
<evidence type="ECO:0000256" key="12">
    <source>
        <dbReference type="RuleBase" id="RU003822"/>
    </source>
</evidence>
<dbReference type="Pfam" id="PF01007">
    <property type="entry name" value="IRK"/>
    <property type="match status" value="1"/>
</dbReference>
<dbReference type="GO" id="GO:1990573">
    <property type="term" value="P:potassium ion import across plasma membrane"/>
    <property type="evidence" value="ECO:0007669"/>
    <property type="project" value="TreeGrafter"/>
</dbReference>
<feature type="transmembrane region" description="Helical" evidence="14">
    <location>
        <begin position="303"/>
        <end position="325"/>
    </location>
</feature>
<dbReference type="Gene3D" id="1.10.287.70">
    <property type="match status" value="1"/>
</dbReference>
<proteinExistence type="inferred from homology"/>
<dbReference type="AlphaFoldDB" id="A0A8J2REV5"/>
<dbReference type="OrthoDB" id="273257at2759"/>
<dbReference type="GO" id="GO:0034765">
    <property type="term" value="P:regulation of monoatomic ion transmembrane transport"/>
    <property type="evidence" value="ECO:0007669"/>
    <property type="project" value="TreeGrafter"/>
</dbReference>
<keyword evidence="7 14" id="KW-1133">Transmembrane helix</keyword>
<keyword evidence="4 12" id="KW-0812">Transmembrane</keyword>
<dbReference type="Pfam" id="PF17655">
    <property type="entry name" value="IRK_C"/>
    <property type="match status" value="1"/>
</dbReference>
<sequence length="605" mass="68110">MKLEKQESEDCNAAVWQQLLPTSVPSSVIERSEVRVDIPSSEPTSPIDEKPSKTSNWFPSFAPSWSERQRLRNGTQEVFRPHVNSASSSAGSVDGDRPPKSSTEKNSSSPLMRFYFFFLVLIGCSANSNLKNAATRPYTTTTMVNTSDLGYGQDDVDVNVELMSQNDVRYRQNRWSSRRIRKRVVLKNGECNVVQSNVAKRRRRYLADIFTTMVDIQWRWTLLIFTASFVLSWLAFAVLWWLIAFTHGDLEPEHLPDNQGASGWKPCVGNIHGFASTFLFSIETQHTIGYGYRYTTEECPEGIFIMCIQSIIGVMIQAFMVGVVFSKLTRPKMRAQTLLFSRSAAICQRDGQLCLMFRVGDMRKSHIIDASIRAQMIRMRVTNEGEMMPYFQHELKVGFDHDESNLFLIWPMTVVHKITPDSPLYNVSASDLLKDKFEIVVILEGTVESTSMTTQARSSYLPSEIKWGHRFEPLVSFRKDTGQYAVDYGLFNNTYEVDTPLCSSRDLDEFKKLRDENQIGSNAQTKQVTRPLQTMPLQLTYNRSLLVDPAIVNTPMMRGAAPLAVTPAPLAAVINANNIIRPTGAAVAVPVATTVNPPTSDSLAT</sequence>
<reference evidence="17" key="1">
    <citation type="submission" date="2021-11" db="EMBL/GenBank/DDBJ databases">
        <authorList>
            <person name="Schell T."/>
        </authorList>
    </citation>
    <scope>NUCLEOTIDE SEQUENCE</scope>
    <source>
        <strain evidence="17">M5</strain>
    </source>
</reference>
<feature type="region of interest" description="Disordered" evidence="13">
    <location>
        <begin position="76"/>
        <end position="107"/>
    </location>
</feature>
<dbReference type="InterPro" id="IPR016449">
    <property type="entry name" value="K_chnl_inward-rec_Kir"/>
</dbReference>
<evidence type="ECO:0000256" key="10">
    <source>
        <dbReference type="ARBA" id="ARBA00023303"/>
    </source>
</evidence>
<evidence type="ECO:0000256" key="9">
    <source>
        <dbReference type="ARBA" id="ARBA00023136"/>
    </source>
</evidence>
<evidence type="ECO:0000256" key="2">
    <source>
        <dbReference type="ARBA" id="ARBA00022448"/>
    </source>
</evidence>
<dbReference type="PRINTS" id="PR01320">
    <property type="entry name" value="KIRCHANNEL"/>
</dbReference>
<dbReference type="GO" id="GO:0005886">
    <property type="term" value="C:plasma membrane"/>
    <property type="evidence" value="ECO:0007669"/>
    <property type="project" value="TreeGrafter"/>
</dbReference>
<feature type="compositionally biased region" description="Low complexity" evidence="13">
    <location>
        <begin position="83"/>
        <end position="93"/>
    </location>
</feature>
<feature type="transmembrane region" description="Helical" evidence="14">
    <location>
        <begin position="112"/>
        <end position="130"/>
    </location>
</feature>
<keyword evidence="8 12" id="KW-0406">Ion transport</keyword>
<feature type="compositionally biased region" description="Basic and acidic residues" evidence="13">
    <location>
        <begin position="94"/>
        <end position="103"/>
    </location>
</feature>
<evidence type="ECO:0000256" key="3">
    <source>
        <dbReference type="ARBA" id="ARBA00022538"/>
    </source>
</evidence>
<evidence type="ECO:0000313" key="18">
    <source>
        <dbReference type="Proteomes" id="UP000789390"/>
    </source>
</evidence>
<keyword evidence="10 12" id="KW-0407">Ion channel</keyword>
<keyword evidence="2 12" id="KW-0813">Transport</keyword>
<dbReference type="SUPFAM" id="SSF81296">
    <property type="entry name" value="E set domains"/>
    <property type="match status" value="1"/>
</dbReference>
<keyword evidence="3 12" id="KW-0633">Potassium transport</keyword>
<dbReference type="PANTHER" id="PTHR11767">
    <property type="entry name" value="INWARD RECTIFIER POTASSIUM CHANNEL"/>
    <property type="match status" value="1"/>
</dbReference>
<evidence type="ECO:0000256" key="14">
    <source>
        <dbReference type="SAM" id="Phobius"/>
    </source>
</evidence>
<evidence type="ECO:0000256" key="1">
    <source>
        <dbReference type="ARBA" id="ARBA00004141"/>
    </source>
</evidence>
<dbReference type="FunFam" id="2.60.40.1400:FF:000001">
    <property type="entry name" value="G protein-activated inward rectifier potassium channel 2"/>
    <property type="match status" value="1"/>
</dbReference>
<evidence type="ECO:0000256" key="7">
    <source>
        <dbReference type="ARBA" id="ARBA00022989"/>
    </source>
</evidence>
<dbReference type="GO" id="GO:0005242">
    <property type="term" value="F:inward rectifier potassium channel activity"/>
    <property type="evidence" value="ECO:0007669"/>
    <property type="project" value="InterPro"/>
</dbReference>
<dbReference type="InterPro" id="IPR041647">
    <property type="entry name" value="IRK_C"/>
</dbReference>
<evidence type="ECO:0000256" key="4">
    <source>
        <dbReference type="ARBA" id="ARBA00022692"/>
    </source>
</evidence>
<dbReference type="InterPro" id="IPR040445">
    <property type="entry name" value="Kir_TM"/>
</dbReference>
<evidence type="ECO:0000259" key="15">
    <source>
        <dbReference type="Pfam" id="PF01007"/>
    </source>
</evidence>
<evidence type="ECO:0000256" key="8">
    <source>
        <dbReference type="ARBA" id="ARBA00023065"/>
    </source>
</evidence>
<comment type="catalytic activity">
    <reaction evidence="11">
        <text>K(+)(in) = K(+)(out)</text>
        <dbReference type="Rhea" id="RHEA:29463"/>
        <dbReference type="ChEBI" id="CHEBI:29103"/>
    </reaction>
</comment>
<evidence type="ECO:0000313" key="17">
    <source>
        <dbReference type="EMBL" id="CAH0103157.1"/>
    </source>
</evidence>
<dbReference type="SUPFAM" id="SSF81324">
    <property type="entry name" value="Voltage-gated potassium channels"/>
    <property type="match status" value="1"/>
</dbReference>
<feature type="transmembrane region" description="Helical" evidence="14">
    <location>
        <begin position="220"/>
        <end position="243"/>
    </location>
</feature>